<dbReference type="Proteomes" id="UP000663722">
    <property type="component" value="Chromosome"/>
</dbReference>
<evidence type="ECO:0000313" key="1">
    <source>
        <dbReference type="EMBL" id="QTA92188.1"/>
    </source>
</evidence>
<dbReference type="InterPro" id="IPR003374">
    <property type="entry name" value="ApbE-like_sf"/>
</dbReference>
<organism evidence="1 2">
    <name type="scientific">Desulfonema magnum</name>
    <dbReference type="NCBI Taxonomy" id="45655"/>
    <lineage>
        <taxon>Bacteria</taxon>
        <taxon>Pseudomonadati</taxon>
        <taxon>Thermodesulfobacteriota</taxon>
        <taxon>Desulfobacteria</taxon>
        <taxon>Desulfobacterales</taxon>
        <taxon>Desulfococcaceae</taxon>
        <taxon>Desulfonema</taxon>
    </lineage>
</organism>
<dbReference type="RefSeq" id="WP_207679654.1">
    <property type="nucleotide sequence ID" value="NZ_CP061800.1"/>
</dbReference>
<dbReference type="AlphaFoldDB" id="A0A975GTI6"/>
<dbReference type="Gene3D" id="3.10.520.10">
    <property type="entry name" value="ApbE-like domains"/>
    <property type="match status" value="1"/>
</dbReference>
<accession>A0A975GTI6</accession>
<reference evidence="1" key="1">
    <citation type="journal article" date="2021" name="Microb. Physiol.">
        <title>Proteogenomic Insights into the Physiology of Marine, Sulfate-Reducing, Filamentous Desulfonema limicola and Desulfonema magnum.</title>
        <authorList>
            <person name="Schnaars V."/>
            <person name="Wohlbrand L."/>
            <person name="Scheve S."/>
            <person name="Hinrichs C."/>
            <person name="Reinhardt R."/>
            <person name="Rabus R."/>
        </authorList>
    </citation>
    <scope>NUCLEOTIDE SEQUENCE</scope>
    <source>
        <strain evidence="1">4be13</strain>
    </source>
</reference>
<protein>
    <submittedName>
        <fullName evidence="1">Uncharacterized protein</fullName>
    </submittedName>
</protein>
<dbReference type="InterPro" id="IPR007183">
    <property type="entry name" value="UPF0280"/>
</dbReference>
<name>A0A975GTI6_9BACT</name>
<dbReference type="SUPFAM" id="SSF143631">
    <property type="entry name" value="ApbE-like"/>
    <property type="match status" value="1"/>
</dbReference>
<keyword evidence="2" id="KW-1185">Reference proteome</keyword>
<dbReference type="EMBL" id="CP061800">
    <property type="protein sequence ID" value="QTA92188.1"/>
    <property type="molecule type" value="Genomic_DNA"/>
</dbReference>
<gene>
    <name evidence="1" type="ORF">dnm_082640</name>
</gene>
<proteinExistence type="predicted"/>
<dbReference type="NCBIfam" id="NF003323">
    <property type="entry name" value="PRK04334.1-3"/>
    <property type="match status" value="1"/>
</dbReference>
<dbReference type="KEGG" id="dmm:dnm_082640"/>
<evidence type="ECO:0000313" key="2">
    <source>
        <dbReference type="Proteomes" id="UP000663722"/>
    </source>
</evidence>
<sequence>MYQNRTYRNLFRDDRAFFKVVVKETDLFVHAPGHLEQLTRDLILQHRGYIESYIKMYPEFATALTPWRITGPAPMIIRDMATAAEKAGVGPMAAVAGAIAEHVGTDLLSHTDEVVVENGGDIFFKTNDPLTIGIFAGRSPLSLKIGLRIDPGEEPVAVCTSSGTVGHSLSLGKADAVCVISRSCSLADTVATSVGNRLKSEADIQKAIDFGKNIQGVMGLVVIIGNKIGAWGDAEIIPLKGKKG</sequence>
<dbReference type="PIRSF" id="PIRSF006421">
    <property type="entry name" value="UCP006421"/>
    <property type="match status" value="1"/>
</dbReference>